<evidence type="ECO:0000313" key="5">
    <source>
        <dbReference type="Proteomes" id="UP001362999"/>
    </source>
</evidence>
<evidence type="ECO:0000313" key="3">
    <source>
        <dbReference type="EMBL" id="KAK6971360.1"/>
    </source>
</evidence>
<dbReference type="EMBL" id="JAWWNJ010000093">
    <property type="protein sequence ID" value="KAK6997214.1"/>
    <property type="molecule type" value="Genomic_DNA"/>
</dbReference>
<comment type="caution">
    <text evidence="3">The sequence shown here is derived from an EMBL/GenBank/DDBJ whole genome shotgun (WGS) entry which is preliminary data.</text>
</comment>
<dbReference type="Proteomes" id="UP001362999">
    <property type="component" value="Unassembled WGS sequence"/>
</dbReference>
<name>A0AAV9Z4D6_9AGAR</name>
<reference evidence="3 5" key="1">
    <citation type="journal article" date="2024" name="J Genomics">
        <title>Draft genome sequencing and assembly of Favolaschia claudopus CIRM-BRFM 2984 isolated from oak limbs.</title>
        <authorList>
            <person name="Navarro D."/>
            <person name="Drula E."/>
            <person name="Chaduli D."/>
            <person name="Cazenave R."/>
            <person name="Ahrendt S."/>
            <person name="Wang J."/>
            <person name="Lipzen A."/>
            <person name="Daum C."/>
            <person name="Barry K."/>
            <person name="Grigoriev I.V."/>
            <person name="Favel A."/>
            <person name="Rosso M.N."/>
            <person name="Martin F."/>
        </authorList>
    </citation>
    <scope>NUCLEOTIDE SEQUENCE [LARGE SCALE GENOMIC DNA]</scope>
    <source>
        <strain evidence="3 5">CIRM-BRFM 2984</strain>
    </source>
</reference>
<dbReference type="EMBL" id="JAWWNJ010000214">
    <property type="protein sequence ID" value="KAK6971345.1"/>
    <property type="molecule type" value="Genomic_DNA"/>
</dbReference>
<evidence type="ECO:0000313" key="4">
    <source>
        <dbReference type="EMBL" id="KAK6997214.1"/>
    </source>
</evidence>
<dbReference type="EMBL" id="JAWWNJ010000214">
    <property type="protein sequence ID" value="KAK6971360.1"/>
    <property type="molecule type" value="Genomic_DNA"/>
</dbReference>
<keyword evidence="5" id="KW-1185">Reference proteome</keyword>
<gene>
    <name evidence="4" type="ORF">R3P38DRAFT_2798732</name>
    <name evidence="2" type="ORF">R3P38DRAFT_2813922</name>
    <name evidence="3" type="ORF">R3P38DRAFT_2813935</name>
</gene>
<feature type="region of interest" description="Disordered" evidence="1">
    <location>
        <begin position="90"/>
        <end position="115"/>
    </location>
</feature>
<proteinExistence type="predicted"/>
<dbReference type="AlphaFoldDB" id="A0AAV9Z4D6"/>
<organism evidence="3 5">
    <name type="scientific">Favolaschia claudopus</name>
    <dbReference type="NCBI Taxonomy" id="2862362"/>
    <lineage>
        <taxon>Eukaryota</taxon>
        <taxon>Fungi</taxon>
        <taxon>Dikarya</taxon>
        <taxon>Basidiomycota</taxon>
        <taxon>Agaricomycotina</taxon>
        <taxon>Agaricomycetes</taxon>
        <taxon>Agaricomycetidae</taxon>
        <taxon>Agaricales</taxon>
        <taxon>Marasmiineae</taxon>
        <taxon>Mycenaceae</taxon>
        <taxon>Favolaschia</taxon>
    </lineage>
</organism>
<evidence type="ECO:0000256" key="1">
    <source>
        <dbReference type="SAM" id="MobiDB-lite"/>
    </source>
</evidence>
<protein>
    <submittedName>
        <fullName evidence="3">Uncharacterized protein</fullName>
    </submittedName>
</protein>
<accession>A0AAV9Z4D6</accession>
<sequence length="193" mass="21247">MWRPAACGALAVTVQNLVLVWALSLFSPLSLRLRYFPRASQYDISPPHVDQTFKVDKASPKPGSTWIFLATCLSIEEQFTAVAKNDSDNTVGVRQGGWKSQRVQRRGGGRGRGSGAAVAVGLGSKNSMYSHSEYISLYTVRGSSICNAKTLEPDRALGQWEKVRGSGGRQSTGKPVEYMFPKCARLLYPYTYF</sequence>
<evidence type="ECO:0000313" key="2">
    <source>
        <dbReference type="EMBL" id="KAK6971345.1"/>
    </source>
</evidence>